<name>A0A7J4JUC4_9ARCH</name>
<sequence>MKAKGTASLEFLLFFLLLVSVISLYLHSLSSIDSKAGLSLDFFKAKSNALECAFAVDSLGASDASGIKGINFECFSDSNFSVSSSIGGKSYTVFVIPSSSLSVSDSGISIIVEGAKHYA</sequence>
<dbReference type="AlphaFoldDB" id="A0A7J4JUC4"/>
<evidence type="ECO:0000313" key="4">
    <source>
        <dbReference type="Proteomes" id="UP000590964"/>
    </source>
</evidence>
<dbReference type="Proteomes" id="UP000527315">
    <property type="component" value="Unassembled WGS sequence"/>
</dbReference>
<dbReference type="Proteomes" id="UP000590964">
    <property type="component" value="Unassembled WGS sequence"/>
</dbReference>
<organism evidence="1 4">
    <name type="scientific">Candidatus Iainarchaeum sp</name>
    <dbReference type="NCBI Taxonomy" id="3101447"/>
    <lineage>
        <taxon>Archaea</taxon>
        <taxon>Candidatus Iainarchaeota</taxon>
        <taxon>Candidatus Iainarchaeia</taxon>
        <taxon>Candidatus Iainarchaeales</taxon>
        <taxon>Candidatus Iainarchaeaceae</taxon>
        <taxon>Candidatus Iainarchaeum</taxon>
    </lineage>
</organism>
<dbReference type="EMBL" id="DUFW01000002">
    <property type="protein sequence ID" value="HIH21044.1"/>
    <property type="molecule type" value="Genomic_DNA"/>
</dbReference>
<comment type="caution">
    <text evidence="1">The sequence shown here is derived from an EMBL/GenBank/DDBJ whole genome shotgun (WGS) entry which is preliminary data.</text>
</comment>
<evidence type="ECO:0000313" key="2">
    <source>
        <dbReference type="EMBL" id="HIH32648.1"/>
    </source>
</evidence>
<evidence type="ECO:0000313" key="3">
    <source>
        <dbReference type="Proteomes" id="UP000527315"/>
    </source>
</evidence>
<proteinExistence type="predicted"/>
<gene>
    <name evidence="1" type="ORF">HA222_00070</name>
    <name evidence="2" type="ORF">HA227_00180</name>
</gene>
<dbReference type="EMBL" id="DUFJ01000003">
    <property type="protein sequence ID" value="HIH32648.1"/>
    <property type="molecule type" value="Genomic_DNA"/>
</dbReference>
<reference evidence="1 3" key="1">
    <citation type="journal article" date="2020" name="bioRxiv">
        <title>A rank-normalized archaeal taxonomy based on genome phylogeny resolves widespread incomplete and uneven classifications.</title>
        <authorList>
            <person name="Rinke C."/>
            <person name="Chuvochina M."/>
            <person name="Mussig A.J."/>
            <person name="Chaumeil P.-A."/>
            <person name="Waite D.W."/>
            <person name="Whitman W.B."/>
            <person name="Parks D.H."/>
            <person name="Hugenholtz P."/>
        </authorList>
    </citation>
    <scope>NUCLEOTIDE SEQUENCE</scope>
    <source>
        <strain evidence="1">UBA10191</strain>
    </source>
</reference>
<protein>
    <recommendedName>
        <fullName evidence="5">Class III signal peptide-containing protein</fullName>
    </recommendedName>
</protein>
<evidence type="ECO:0000313" key="1">
    <source>
        <dbReference type="EMBL" id="HIH21044.1"/>
    </source>
</evidence>
<evidence type="ECO:0008006" key="5">
    <source>
        <dbReference type="Google" id="ProtNLM"/>
    </source>
</evidence>
<accession>A0A7J4JUC4</accession>